<evidence type="ECO:0000256" key="7">
    <source>
        <dbReference type="ARBA" id="ARBA00048552"/>
    </source>
</evidence>
<evidence type="ECO:0000256" key="6">
    <source>
        <dbReference type="ARBA" id="ARBA00023163"/>
    </source>
</evidence>
<comment type="caution">
    <text evidence="9">The sequence shown here is derived from an EMBL/GenBank/DDBJ whole genome shotgun (WGS) entry which is preliminary data.</text>
</comment>
<dbReference type="SUPFAM" id="SSF56672">
    <property type="entry name" value="DNA/RNA polymerases"/>
    <property type="match status" value="1"/>
</dbReference>
<organism evidence="9 10">
    <name type="scientific">Saguinus oedipus</name>
    <name type="common">Cotton-top tamarin</name>
    <name type="synonym">Oedipomidas oedipus</name>
    <dbReference type="NCBI Taxonomy" id="9490"/>
    <lineage>
        <taxon>Eukaryota</taxon>
        <taxon>Metazoa</taxon>
        <taxon>Chordata</taxon>
        <taxon>Craniata</taxon>
        <taxon>Vertebrata</taxon>
        <taxon>Euteleostomi</taxon>
        <taxon>Mammalia</taxon>
        <taxon>Eutheria</taxon>
        <taxon>Euarchontoglires</taxon>
        <taxon>Primates</taxon>
        <taxon>Haplorrhini</taxon>
        <taxon>Platyrrhini</taxon>
        <taxon>Cebidae</taxon>
        <taxon>Callitrichinae</taxon>
        <taxon>Saguinus</taxon>
    </lineage>
</organism>
<keyword evidence="5" id="KW-0548">Nucleotidyltransferase</keyword>
<dbReference type="EC" id="2.7.7.6" evidence="2"/>
<evidence type="ECO:0000313" key="10">
    <source>
        <dbReference type="Proteomes" id="UP001266305"/>
    </source>
</evidence>
<gene>
    <name evidence="9" type="ORF">P7K49_032685</name>
</gene>
<name>A0ABQ9TPT6_SAGOE</name>
<feature type="domain" description="DNA-directed RNA polymerase C-terminal" evidence="8">
    <location>
        <begin position="24"/>
        <end position="125"/>
    </location>
</feature>
<proteinExistence type="inferred from homology"/>
<evidence type="ECO:0000256" key="5">
    <source>
        <dbReference type="ARBA" id="ARBA00022695"/>
    </source>
</evidence>
<keyword evidence="6" id="KW-0804">Transcription</keyword>
<evidence type="ECO:0000256" key="4">
    <source>
        <dbReference type="ARBA" id="ARBA00022679"/>
    </source>
</evidence>
<sequence length="125" mass="13730">MGGPRPCLIIPGEPLTPALPSNRQVCREQFVRLHSEPILQDLSSFLVSRFCCSSRPQKVSQRLDDSKLREMLLAVPKPGMVGDGLAWVVLTGGRLTAPPPHVLCFASSPGAFDLERVKHSTFFFS</sequence>
<evidence type="ECO:0000256" key="3">
    <source>
        <dbReference type="ARBA" id="ARBA00022478"/>
    </source>
</evidence>
<protein>
    <recommendedName>
        <fullName evidence="2">DNA-directed RNA polymerase</fullName>
        <ecNumber evidence="2">2.7.7.6</ecNumber>
    </recommendedName>
</protein>
<dbReference type="Pfam" id="PF00940">
    <property type="entry name" value="RNA_pol"/>
    <property type="match status" value="1"/>
</dbReference>
<evidence type="ECO:0000256" key="2">
    <source>
        <dbReference type="ARBA" id="ARBA00012418"/>
    </source>
</evidence>
<dbReference type="InterPro" id="IPR043502">
    <property type="entry name" value="DNA/RNA_pol_sf"/>
</dbReference>
<keyword evidence="3" id="KW-0240">DNA-directed RNA polymerase</keyword>
<dbReference type="InterPro" id="IPR046950">
    <property type="entry name" value="DNA-dir_Rpol_C_phage-type"/>
</dbReference>
<reference evidence="9 10" key="1">
    <citation type="submission" date="2023-05" db="EMBL/GenBank/DDBJ databases">
        <title>B98-5 Cell Line De Novo Hybrid Assembly: An Optical Mapping Approach.</title>
        <authorList>
            <person name="Kananen K."/>
            <person name="Auerbach J.A."/>
            <person name="Kautto E."/>
            <person name="Blachly J.S."/>
        </authorList>
    </citation>
    <scope>NUCLEOTIDE SEQUENCE [LARGE SCALE GENOMIC DNA]</scope>
    <source>
        <strain evidence="9">B95-8</strain>
        <tissue evidence="9">Cell line</tissue>
    </source>
</reference>
<comment type="similarity">
    <text evidence="1">Belongs to the phage and mitochondrial RNA polymerase family.</text>
</comment>
<dbReference type="PANTHER" id="PTHR10102">
    <property type="entry name" value="DNA-DIRECTED RNA POLYMERASE, MITOCHONDRIAL"/>
    <property type="match status" value="1"/>
</dbReference>
<comment type="catalytic activity">
    <reaction evidence="7">
        <text>RNA(n) + a ribonucleoside 5'-triphosphate = RNA(n+1) + diphosphate</text>
        <dbReference type="Rhea" id="RHEA:21248"/>
        <dbReference type="Rhea" id="RHEA-COMP:14527"/>
        <dbReference type="Rhea" id="RHEA-COMP:17342"/>
        <dbReference type="ChEBI" id="CHEBI:33019"/>
        <dbReference type="ChEBI" id="CHEBI:61557"/>
        <dbReference type="ChEBI" id="CHEBI:140395"/>
        <dbReference type="EC" id="2.7.7.6"/>
    </reaction>
</comment>
<accession>A0ABQ9TPT6</accession>
<dbReference type="EMBL" id="JASSZA010000019">
    <property type="protein sequence ID" value="KAK2086778.1"/>
    <property type="molecule type" value="Genomic_DNA"/>
</dbReference>
<evidence type="ECO:0000259" key="8">
    <source>
        <dbReference type="Pfam" id="PF00940"/>
    </source>
</evidence>
<keyword evidence="10" id="KW-1185">Reference proteome</keyword>
<evidence type="ECO:0000256" key="1">
    <source>
        <dbReference type="ARBA" id="ARBA00009493"/>
    </source>
</evidence>
<dbReference type="InterPro" id="IPR002092">
    <property type="entry name" value="DNA-dir_Rpol_phage-type"/>
</dbReference>
<evidence type="ECO:0000313" key="9">
    <source>
        <dbReference type="EMBL" id="KAK2086778.1"/>
    </source>
</evidence>
<dbReference type="Proteomes" id="UP001266305">
    <property type="component" value="Unassembled WGS sequence"/>
</dbReference>
<dbReference type="PANTHER" id="PTHR10102:SF0">
    <property type="entry name" value="DNA-DIRECTED RNA POLYMERASE, MITOCHONDRIAL"/>
    <property type="match status" value="1"/>
</dbReference>
<keyword evidence="4" id="KW-0808">Transferase</keyword>